<sequence>MSTYPKSTQDLIDKASRVSGYGFDIIYDQDLPVASSVKIAGHENRERHEIVLRLPSDENNYLIAWQAAFVLHQFQMPETERANLKPETTGLLSVKRDLLAMHPGIPLAQQEGFTDHVIGGVLSQLHSVPVGMLIDIELHRNYSELQETQKQSLINQVVEHVACLQMTAEMFPEKILRSNQVMNATQALMVAELFDMPGIFEPYKTVGMEAAAALLLEPCLHQTFDESTNRDLINHWGRNLGISEWYRWS</sequence>
<protein>
    <submittedName>
        <fullName evidence="1">Uncharacterized protein</fullName>
    </submittedName>
</protein>
<proteinExistence type="predicted"/>
<dbReference type="AlphaFoldDB" id="A0A6S6TG00"/>
<gene>
    <name evidence="1" type="ORF">HELGO_WM45053</name>
</gene>
<dbReference type="EMBL" id="CACVAV010000249">
    <property type="protein sequence ID" value="CAA6815377.1"/>
    <property type="molecule type" value="Genomic_DNA"/>
</dbReference>
<name>A0A6S6TG00_9GAMM</name>
<evidence type="ECO:0000313" key="1">
    <source>
        <dbReference type="EMBL" id="CAA6815377.1"/>
    </source>
</evidence>
<reference evidence="1" key="1">
    <citation type="submission" date="2020-01" db="EMBL/GenBank/DDBJ databases">
        <authorList>
            <person name="Meier V. D."/>
            <person name="Meier V D."/>
        </authorList>
    </citation>
    <scope>NUCLEOTIDE SEQUENCE</scope>
    <source>
        <strain evidence="1">HLG_WM_MAG_08</strain>
    </source>
</reference>
<organism evidence="1">
    <name type="scientific">uncultured Thiotrichaceae bacterium</name>
    <dbReference type="NCBI Taxonomy" id="298394"/>
    <lineage>
        <taxon>Bacteria</taxon>
        <taxon>Pseudomonadati</taxon>
        <taxon>Pseudomonadota</taxon>
        <taxon>Gammaproteobacteria</taxon>
        <taxon>Thiotrichales</taxon>
        <taxon>Thiotrichaceae</taxon>
        <taxon>environmental samples</taxon>
    </lineage>
</organism>
<accession>A0A6S6TG00</accession>